<keyword evidence="1" id="KW-1133">Transmembrane helix</keyword>
<feature type="transmembrane region" description="Helical" evidence="1">
    <location>
        <begin position="114"/>
        <end position="131"/>
    </location>
</feature>
<evidence type="ECO:0000256" key="1">
    <source>
        <dbReference type="SAM" id="Phobius"/>
    </source>
</evidence>
<reference evidence="2" key="1">
    <citation type="journal article" date="2015" name="Nature">
        <title>Complex archaea that bridge the gap between prokaryotes and eukaryotes.</title>
        <authorList>
            <person name="Spang A."/>
            <person name="Saw J.H."/>
            <person name="Jorgensen S.L."/>
            <person name="Zaremba-Niedzwiedzka K."/>
            <person name="Martijn J."/>
            <person name="Lind A.E."/>
            <person name="van Eijk R."/>
            <person name="Schleper C."/>
            <person name="Guy L."/>
            <person name="Ettema T.J."/>
        </authorList>
    </citation>
    <scope>NUCLEOTIDE SEQUENCE</scope>
</reference>
<feature type="transmembrane region" description="Helical" evidence="1">
    <location>
        <begin position="15"/>
        <end position="38"/>
    </location>
</feature>
<feature type="transmembrane region" description="Helical" evidence="1">
    <location>
        <begin position="197"/>
        <end position="215"/>
    </location>
</feature>
<feature type="non-terminal residue" evidence="2">
    <location>
        <position position="1"/>
    </location>
</feature>
<keyword evidence="1" id="KW-0472">Membrane</keyword>
<comment type="caution">
    <text evidence="2">The sequence shown here is derived from an EMBL/GenBank/DDBJ whole genome shotgun (WGS) entry which is preliminary data.</text>
</comment>
<gene>
    <name evidence="2" type="ORF">LCGC14_2580570</name>
</gene>
<feature type="transmembrane region" description="Helical" evidence="1">
    <location>
        <begin position="71"/>
        <end position="94"/>
    </location>
</feature>
<proteinExistence type="predicted"/>
<feature type="transmembrane region" description="Helical" evidence="1">
    <location>
        <begin position="236"/>
        <end position="254"/>
    </location>
</feature>
<dbReference type="AlphaFoldDB" id="A0A0F9B2F8"/>
<dbReference type="EMBL" id="LAZR01043068">
    <property type="protein sequence ID" value="KKL07977.1"/>
    <property type="molecule type" value="Genomic_DNA"/>
</dbReference>
<protein>
    <submittedName>
        <fullName evidence="2">Uncharacterized protein</fullName>
    </submittedName>
</protein>
<feature type="transmembrane region" description="Helical" evidence="1">
    <location>
        <begin position="137"/>
        <end position="155"/>
    </location>
</feature>
<feature type="transmembrane region" description="Helical" evidence="1">
    <location>
        <begin position="167"/>
        <end position="185"/>
    </location>
</feature>
<sequence length="438" mass="51733">IITIIIRKSRNLKKISIFLVLPVSVIAFFLGLEIIGVISHDFLLRLDPNQIFGPYIDGNSLFGISLLLSWFYTWNIGLILIFFPFGVIIIFYQLTISVRDFKDRNNSIEKNQHLIQKYYLILFFVPFAFLLPATFYSILIFFPLLIIFSVYGIIYIKDFISTYSETLSWLLLVVLLFISIIYTFIKVEVGTKIDLWYVFVFSFISLILFLFIFLINKYKTLMFSKIAFNPIKMKKGIWILILTFSILIFSISTIETNRAGLGNAYPWEYRYLTDEEIEIIDFFQNEEIDGLIFTTDAYVELKISGVGFLPSFLSRSYIGIPLYYGLLSPNEVRENTEFEFSLSNLFDQRFFWFRPKTATWFWETSPLEVLRRKIIILNMTYQEDRVLLRSEYNVQYIISVNNTFSHEGNEWVLIRSLHQSELEPVFSTQYLLVWKIII</sequence>
<keyword evidence="1" id="KW-0812">Transmembrane</keyword>
<evidence type="ECO:0000313" key="2">
    <source>
        <dbReference type="EMBL" id="KKL07977.1"/>
    </source>
</evidence>
<accession>A0A0F9B2F8</accession>
<name>A0A0F9B2F8_9ZZZZ</name>
<organism evidence="2">
    <name type="scientific">marine sediment metagenome</name>
    <dbReference type="NCBI Taxonomy" id="412755"/>
    <lineage>
        <taxon>unclassified sequences</taxon>
        <taxon>metagenomes</taxon>
        <taxon>ecological metagenomes</taxon>
    </lineage>
</organism>